<dbReference type="KEGG" id="sliu:111357760"/>
<protein>
    <submittedName>
        <fullName evidence="5">Circadian clock-controlled protein-like</fullName>
    </submittedName>
    <submittedName>
        <fullName evidence="2">Putative odorant binding protein OBP21</fullName>
    </submittedName>
    <submittedName>
        <fullName evidence="3">Takeout</fullName>
    </submittedName>
</protein>
<dbReference type="AlphaFoldDB" id="A0A0P0EUL4"/>
<evidence type="ECO:0000313" key="2">
    <source>
        <dbReference type="EMBL" id="ALJ30208.1"/>
    </source>
</evidence>
<reference evidence="3" key="3">
    <citation type="journal article" date="2017" name="J. Insect Sci.">
        <title>Characterization of Spodoptera litura (Lepidoptera: Noctuidae) Takeout Genes and Their Differential Responses to Insecticides and Sex Pheromone.</title>
        <authorList>
            <person name="Lin X."/>
            <person name="Zhang L."/>
            <person name="Jiang Y."/>
        </authorList>
    </citation>
    <scope>NUCLEOTIDE SEQUENCE</scope>
</reference>
<evidence type="ECO:0000256" key="1">
    <source>
        <dbReference type="SAM" id="SignalP"/>
    </source>
</evidence>
<reference evidence="2" key="1">
    <citation type="journal article" date="2015" name="PLoS ONE">
        <title>Identification and Expression Profiles of Sex Pheromone Biosynthesis and Transport Related Genes in Spodoptera litura.</title>
        <authorList>
            <person name="Zhang Y.N."/>
            <person name="Zhu X.Y."/>
            <person name="Fang L.P."/>
            <person name="He P."/>
            <person name="Wang Z.Q."/>
            <person name="Chen G."/>
            <person name="Sun L."/>
            <person name="Ye Z.F."/>
            <person name="Deng D.G."/>
            <person name="Li J.B."/>
        </authorList>
    </citation>
    <scope>NUCLEOTIDE SEQUENCE</scope>
</reference>
<organism evidence="2">
    <name type="scientific">Spodoptera litura</name>
    <name type="common">Asian cotton leafworm</name>
    <dbReference type="NCBI Taxonomy" id="69820"/>
    <lineage>
        <taxon>Eukaryota</taxon>
        <taxon>Metazoa</taxon>
        <taxon>Ecdysozoa</taxon>
        <taxon>Arthropoda</taxon>
        <taxon>Hexapoda</taxon>
        <taxon>Insecta</taxon>
        <taxon>Pterygota</taxon>
        <taxon>Neoptera</taxon>
        <taxon>Endopterygota</taxon>
        <taxon>Lepidoptera</taxon>
        <taxon>Glossata</taxon>
        <taxon>Ditrysia</taxon>
        <taxon>Noctuoidea</taxon>
        <taxon>Noctuidae</taxon>
        <taxon>Amphipyrinae</taxon>
        <taxon>Spodoptera</taxon>
    </lineage>
</organism>
<dbReference type="InterPro" id="IPR010562">
    <property type="entry name" value="Haemolymph_juvenile_hormone-bd"/>
</dbReference>
<feature type="signal peptide" evidence="1">
    <location>
        <begin position="1"/>
        <end position="20"/>
    </location>
</feature>
<evidence type="ECO:0000313" key="5">
    <source>
        <dbReference type="RefSeq" id="XP_022828332.1"/>
    </source>
</evidence>
<dbReference type="SMART" id="SM00700">
    <property type="entry name" value="JHBP"/>
    <property type="match status" value="1"/>
</dbReference>
<dbReference type="Proteomes" id="UP000301870">
    <property type="component" value="Chromosome 25"/>
</dbReference>
<gene>
    <name evidence="5" type="primary">LOC111357760</name>
    <name evidence="3" type="synonym">TO15</name>
</gene>
<evidence type="ECO:0000313" key="4">
    <source>
        <dbReference type="Proteomes" id="UP000301870"/>
    </source>
</evidence>
<dbReference type="RefSeq" id="XP_022828332.1">
    <property type="nucleotide sequence ID" value="XM_022972564.1"/>
</dbReference>
<dbReference type="GO" id="GO:0005615">
    <property type="term" value="C:extracellular space"/>
    <property type="evidence" value="ECO:0007669"/>
    <property type="project" value="TreeGrafter"/>
</dbReference>
<dbReference type="Pfam" id="PF06585">
    <property type="entry name" value="JHBP"/>
    <property type="match status" value="1"/>
</dbReference>
<proteinExistence type="evidence at transcript level"/>
<dbReference type="PANTHER" id="PTHR11008">
    <property type="entry name" value="PROTEIN TAKEOUT-LIKE PROTEIN"/>
    <property type="match status" value="1"/>
</dbReference>
<dbReference type="Gene3D" id="3.15.10.30">
    <property type="entry name" value="Haemolymph juvenile hormone binding protein"/>
    <property type="match status" value="1"/>
</dbReference>
<sequence>MVPLLLIVASVAGLINFSNAASAGFVVPCHASDEKCLFDNLDRGIVAYKDGIPELGVEKMDPMHLKEVDASSPNLKFLLKDLTVTGLKSCKPLKLKRDPSKSTIVIKLECPIKLDGQYELDGQVLVLKVGGKGKIHVFLKKLEIEVILDIVKKEKNGEEYMKVKKFTHSYELKEKSDLVFEGLFQENKVLNEAAKDLINNSPNEIINEIGGGLFTACITEVVKNVNSMFSHVPTKQLVLD</sequence>
<accession>A0A0P0EUL4</accession>
<dbReference type="EMBL" id="MF196309">
    <property type="protein sequence ID" value="ATU07291.1"/>
    <property type="molecule type" value="mRNA"/>
</dbReference>
<evidence type="ECO:0000313" key="3">
    <source>
        <dbReference type="EMBL" id="ATU07291.1"/>
    </source>
</evidence>
<dbReference type="PANTHER" id="PTHR11008:SF32">
    <property type="entry name" value="CIRCADIAN CLOCK-CONTROLLED PROTEIN DAYWAKE-RELATED"/>
    <property type="match status" value="1"/>
</dbReference>
<dbReference type="SMR" id="A0A0P0EUL4"/>
<reference evidence="2" key="2">
    <citation type="submission" date="2015-07" db="EMBL/GenBank/DDBJ databases">
        <authorList>
            <person name="Cajimat M.N.B."/>
            <person name="Milazzo M.L."/>
            <person name="Fulhorst C.F."/>
        </authorList>
    </citation>
    <scope>NUCLEOTIDE SEQUENCE</scope>
</reference>
<keyword evidence="4" id="KW-1185">Reference proteome</keyword>
<dbReference type="InterPro" id="IPR038606">
    <property type="entry name" value="To_sf"/>
</dbReference>
<keyword evidence="1" id="KW-0732">Signal</keyword>
<reference evidence="5" key="4">
    <citation type="submission" date="2025-04" db="UniProtKB">
        <authorList>
            <consortium name="RefSeq"/>
        </authorList>
    </citation>
    <scope>IDENTIFICATION</scope>
    <source>
        <strain evidence="5">Ishihara</strain>
        <tissue evidence="5">Whole body</tissue>
    </source>
</reference>
<dbReference type="GeneID" id="111357760"/>
<dbReference type="OrthoDB" id="6853364at2759"/>
<name>A0A0P0EUL4_SPOLT</name>
<dbReference type="EMBL" id="KT261667">
    <property type="protein sequence ID" value="ALJ30208.1"/>
    <property type="molecule type" value="mRNA"/>
</dbReference>
<feature type="chain" id="PRO_5044545099" evidence="1">
    <location>
        <begin position="21"/>
        <end position="240"/>
    </location>
</feature>